<evidence type="ECO:0000259" key="1">
    <source>
        <dbReference type="Pfam" id="PF01593"/>
    </source>
</evidence>
<dbReference type="InterPro" id="IPR050281">
    <property type="entry name" value="Flavin_monoamine_oxidase"/>
</dbReference>
<dbReference type="InterPro" id="IPR002937">
    <property type="entry name" value="Amino_oxidase"/>
</dbReference>
<name>A0A6C0L8T1_9ZZZZ</name>
<dbReference type="PANTHER" id="PTHR10742">
    <property type="entry name" value="FLAVIN MONOAMINE OXIDASE"/>
    <property type="match status" value="1"/>
</dbReference>
<sequence>MDADILIIGAGLAGLHCALRLSDRFPKQTIGILESSIIAGGRVHTINGVEAGAGRIPVSHPMIADYCDRYSLTRIPLKHTSQYVDENGVQENLWPTCMTIIQNALATVPKTLLSRYTLAEILTKLLDKETAVAMMMYFPYRSELTTLRADIALQSFANEFSNKESFYVIKEGLSSIIRGMETELEERGVKMLFEHRVTGMSSVDSFPMSVTVHSQSQGEGKRITARKIIFAVPSTALKTIRPFTAYPILKHLKMTPLLRIYATFPSFPKPVWFEGMPRVVTPNSLRHIIPVNPAKGTIMISYTDADDTKTWASLKKEALQKGIMKQVRDLFSKDMGDIPDPVSMSKYYWEDGCTYWTPGLYNPAKESVDIMRPFPSRLPDVYVCGESYSMKQAWMEGALEHAEGMLERYFLHRS</sequence>
<organism evidence="2">
    <name type="scientific">viral metagenome</name>
    <dbReference type="NCBI Taxonomy" id="1070528"/>
    <lineage>
        <taxon>unclassified sequences</taxon>
        <taxon>metagenomes</taxon>
        <taxon>organismal metagenomes</taxon>
    </lineage>
</organism>
<proteinExistence type="predicted"/>
<dbReference type="SUPFAM" id="SSF51905">
    <property type="entry name" value="FAD/NAD(P)-binding domain"/>
    <property type="match status" value="1"/>
</dbReference>
<dbReference type="PANTHER" id="PTHR10742:SF342">
    <property type="entry name" value="AMINE OXIDASE"/>
    <property type="match status" value="1"/>
</dbReference>
<dbReference type="Gene3D" id="3.50.50.60">
    <property type="entry name" value="FAD/NAD(P)-binding domain"/>
    <property type="match status" value="1"/>
</dbReference>
<evidence type="ECO:0000313" key="2">
    <source>
        <dbReference type="EMBL" id="QHU26515.1"/>
    </source>
</evidence>
<dbReference type="AlphaFoldDB" id="A0A6C0L8T1"/>
<accession>A0A6C0L8T1</accession>
<dbReference type="Pfam" id="PF01593">
    <property type="entry name" value="Amino_oxidase"/>
    <property type="match status" value="1"/>
</dbReference>
<dbReference type="GO" id="GO:0001716">
    <property type="term" value="F:L-amino-acid oxidase activity"/>
    <property type="evidence" value="ECO:0007669"/>
    <property type="project" value="TreeGrafter"/>
</dbReference>
<dbReference type="EMBL" id="MN740442">
    <property type="protein sequence ID" value="QHU26515.1"/>
    <property type="molecule type" value="Genomic_DNA"/>
</dbReference>
<protein>
    <recommendedName>
        <fullName evidence="1">Amine oxidase domain-containing protein</fullName>
    </recommendedName>
</protein>
<feature type="domain" description="Amine oxidase" evidence="1">
    <location>
        <begin position="12"/>
        <end position="402"/>
    </location>
</feature>
<dbReference type="GO" id="GO:0009063">
    <property type="term" value="P:amino acid catabolic process"/>
    <property type="evidence" value="ECO:0007669"/>
    <property type="project" value="TreeGrafter"/>
</dbReference>
<reference evidence="2" key="1">
    <citation type="journal article" date="2020" name="Nature">
        <title>Giant virus diversity and host interactions through global metagenomics.</title>
        <authorList>
            <person name="Schulz F."/>
            <person name="Roux S."/>
            <person name="Paez-Espino D."/>
            <person name="Jungbluth S."/>
            <person name="Walsh D.A."/>
            <person name="Denef V.J."/>
            <person name="McMahon K.D."/>
            <person name="Konstantinidis K.T."/>
            <person name="Eloe-Fadrosh E.A."/>
            <person name="Kyrpides N.C."/>
            <person name="Woyke T."/>
        </authorList>
    </citation>
    <scope>NUCLEOTIDE SEQUENCE</scope>
    <source>
        <strain evidence="2">GVMAG-M-3300027759-16</strain>
    </source>
</reference>
<dbReference type="InterPro" id="IPR036188">
    <property type="entry name" value="FAD/NAD-bd_sf"/>
</dbReference>